<dbReference type="RefSeq" id="WP_095660659.1">
    <property type="nucleotide sequence ID" value="NZ_CP019688.1"/>
</dbReference>
<proteinExistence type="predicted"/>
<evidence type="ECO:0000313" key="3">
    <source>
        <dbReference type="Proteomes" id="UP000217209"/>
    </source>
</evidence>
<dbReference type="AlphaFoldDB" id="A0A1Q2HZ00"/>
<keyword evidence="3" id="KW-1185">Reference proteome</keyword>
<name>A0A1Q2HZ00_9CORY</name>
<evidence type="ECO:0008006" key="4">
    <source>
        <dbReference type="Google" id="ProtNLM"/>
    </source>
</evidence>
<protein>
    <recommendedName>
        <fullName evidence="4">Lipoprotein</fullName>
    </recommendedName>
</protein>
<dbReference type="Proteomes" id="UP000217209">
    <property type="component" value="Chromosome"/>
</dbReference>
<gene>
    <name evidence="2" type="ORF">CGLAU_10595</name>
</gene>
<sequence length="152" mass="16002" precursor="true">MKRSALLAAALCFPAAVTACSSAQQETWQVVAIYAEPDLPGNLPADAAGTVNVRLTDTKDTPTFAGTTPCAEVTGTLTQNDDEQVTAIDTVEFGAITNDDSCIGGARHTHNQLAELLKPGTAIAMAKPSEEELRVVLSPDAVNPPSIWLRRL</sequence>
<evidence type="ECO:0000313" key="2">
    <source>
        <dbReference type="EMBL" id="AQQ16053.1"/>
    </source>
</evidence>
<feature type="chain" id="PRO_5039516294" description="Lipoprotein" evidence="1">
    <location>
        <begin position="20"/>
        <end position="152"/>
    </location>
</feature>
<keyword evidence="1" id="KW-0732">Signal</keyword>
<dbReference type="KEGG" id="cgv:CGLAU_10595"/>
<dbReference type="OrthoDB" id="4412202at2"/>
<accession>A0A1Q2HZ00</accession>
<reference evidence="2 3" key="1">
    <citation type="submission" date="2016-12" db="EMBL/GenBank/DDBJ databases">
        <authorList>
            <person name="Song W.-J."/>
            <person name="Kurnit D.M."/>
        </authorList>
    </citation>
    <scope>NUCLEOTIDE SEQUENCE [LARGE SCALE GENOMIC DNA]</scope>
    <source>
        <strain evidence="2 3">DSM 30827</strain>
    </source>
</reference>
<feature type="signal peptide" evidence="1">
    <location>
        <begin position="1"/>
        <end position="19"/>
    </location>
</feature>
<evidence type="ECO:0000256" key="1">
    <source>
        <dbReference type="SAM" id="SignalP"/>
    </source>
</evidence>
<dbReference type="PROSITE" id="PS51257">
    <property type="entry name" value="PROKAR_LIPOPROTEIN"/>
    <property type="match status" value="1"/>
</dbReference>
<dbReference type="EMBL" id="CP019688">
    <property type="protein sequence ID" value="AQQ16053.1"/>
    <property type="molecule type" value="Genomic_DNA"/>
</dbReference>
<organism evidence="2 3">
    <name type="scientific">Corynebacterium glaucum</name>
    <dbReference type="NCBI Taxonomy" id="187491"/>
    <lineage>
        <taxon>Bacteria</taxon>
        <taxon>Bacillati</taxon>
        <taxon>Actinomycetota</taxon>
        <taxon>Actinomycetes</taxon>
        <taxon>Mycobacteriales</taxon>
        <taxon>Corynebacteriaceae</taxon>
        <taxon>Corynebacterium</taxon>
    </lineage>
</organism>